<dbReference type="PATRIC" id="fig|1526658.3.peg.4714"/>
<dbReference type="Pfam" id="PF20698">
    <property type="entry name" value="PIN-TPR-GreABC"/>
    <property type="match status" value="1"/>
</dbReference>
<dbReference type="RefSeq" id="WP_054211402.1">
    <property type="nucleotide sequence ID" value="NZ_LGSZ01000062.1"/>
</dbReference>
<dbReference type="InterPro" id="IPR019734">
    <property type="entry name" value="TPR_rpt"/>
</dbReference>
<dbReference type="InterPro" id="IPR036953">
    <property type="entry name" value="GreA/GreB_C_sf"/>
</dbReference>
<dbReference type="GO" id="GO:0032784">
    <property type="term" value="P:regulation of DNA-templated transcription elongation"/>
    <property type="evidence" value="ECO:0007669"/>
    <property type="project" value="InterPro"/>
</dbReference>
<dbReference type="GO" id="GO:0003677">
    <property type="term" value="F:DNA binding"/>
    <property type="evidence" value="ECO:0007669"/>
    <property type="project" value="InterPro"/>
</dbReference>
<evidence type="ECO:0000313" key="3">
    <source>
        <dbReference type="EMBL" id="KPH77062.1"/>
    </source>
</evidence>
<keyword evidence="4" id="KW-1185">Reference proteome</keyword>
<feature type="region of interest" description="Disordered" evidence="1">
    <location>
        <begin position="1307"/>
        <end position="1333"/>
    </location>
</feature>
<proteinExistence type="predicted"/>
<dbReference type="Proteomes" id="UP000037822">
    <property type="component" value="Unassembled WGS sequence"/>
</dbReference>
<organism evidence="3 4">
    <name type="scientific">Bosea vaviloviae</name>
    <dbReference type="NCBI Taxonomy" id="1526658"/>
    <lineage>
        <taxon>Bacteria</taxon>
        <taxon>Pseudomonadati</taxon>
        <taxon>Pseudomonadota</taxon>
        <taxon>Alphaproteobacteria</taxon>
        <taxon>Hyphomicrobiales</taxon>
        <taxon>Boseaceae</taxon>
        <taxon>Bosea</taxon>
    </lineage>
</organism>
<dbReference type="SUPFAM" id="SSF48452">
    <property type="entry name" value="TPR-like"/>
    <property type="match status" value="2"/>
</dbReference>
<gene>
    <name evidence="3" type="ORF">AE618_23020</name>
</gene>
<feature type="compositionally biased region" description="Basic residues" evidence="1">
    <location>
        <begin position="1323"/>
        <end position="1333"/>
    </location>
</feature>
<sequence length="1333" mass="148345">MSLLAATQIPKPADEQAFERASVVLWRGLLNDPSVQRNGRRGQRQNGVDLFGIRNGDVDSYVGIQCKLKGEGHALSEDEVRAEVNKALTFKPPLKEYYVTTTAPDDVAIQELAREITRELATAGTAMRVYVYGWNTLEERISEDAPSRKAFDPTYTLFSEEILAETRSMSAGQSEIREDLAAGLSRMESMFAEVSGRLANPPGDSTIEINTVEAHLDAQIDEYRDLNNSGKTLTAMPLLERLLARVGASASGRILFRIKANIGHCLLALGKDEEAAAMLLASFDHAPSEPKAIANKAFGLLLQGKWEELLVFGKLELEADSTNEWLAGYLVQAARFDLSVTGPLELVPEPLHRTSAVQIGWVDFVRRRGQLGEWWDAARQALAMHPTDPHAVQFAAEADLDEILTSQRLQRMRALSPGERKKLEAATAALTSQWDRERATDGPLRPEDAAVCGNVVVGLVGLGEFSTALDVARQGLALAPDDVDLIVRAAMVALEAGDDLFAAELLPKLPKTADSVVMKFRFHAAHADWKAVVDLFESDAALIPPTEEPIISITAKLAAIRIGVDDPDERRRQIAIVAEDALRDPRASIVVADFARREGMEDIADAAFDAALKQIDGDSHAADRQMVAHHANRRGEAAIVVDLLDGRVAEDHDSDELRMLARAFVNDSPIRQRALTFFARLPATVRELPYYLHAEGLLHFNRGALAEAEAALRKAAAAEPDLDNYISLFSVLHRLDRGDEVKALVDGIDLATVTGTPTQKMFLAQVMRKIGEGSKALRYAYDVLQSARNDQKAVLRYFGLIMMDPDDGPIPSAETVAVDTWVRLESDRHERHAFLIEEGRDRPADDVVSPTHSMAAAAFGLRVGDEFEMPVALGGTRRWRVVEIKHKFLHALHDVMGNFENRFPDAKGFYTITMQEGDIQPALEQVRRGAESNRNRADLYLKHNCPISFVVAKGERDTIRFVEYIRFLDFDIRTCLGTEPERLAARSLLDTHRRSGVVLDAYTAWTVSTMDAFDVLQSVCGTLIVPQTVIDEIKNLRDEQETPAGRSMTMTWHNGEYVRQEHTAEDIAARRDYIIEQLARIEATCEVRPVVAPDHPREVAAAITQTFGGHVLDAATLAGTDHLLLSEDMYYRQFAEAACSAKGLWLQPVFSLAHEIGAIDARRYVDLVVKLAWRRHGHLSLNVATMFAVLRADPKNGLENFRAIANFIGTRNADLRSHIEVTITFLNQLWRESDRFDLRCMQATSVLLERIIRFRSGNVALVLGFLKRGCSPDVRQYIDRWITGHFLPAGEVAAAIREIEDVTRQLRAKQTEGKREKPMPVLGKRRRHRKKRR</sequence>
<name>A0A0N1F0X9_9HYPH</name>
<dbReference type="EMBL" id="LGSZ01000062">
    <property type="protein sequence ID" value="KPH77062.1"/>
    <property type="molecule type" value="Genomic_DNA"/>
</dbReference>
<dbReference type="Gene3D" id="1.25.40.10">
    <property type="entry name" value="Tetratricopeptide repeat domain"/>
    <property type="match status" value="1"/>
</dbReference>
<evidence type="ECO:0000259" key="2">
    <source>
        <dbReference type="Pfam" id="PF20698"/>
    </source>
</evidence>
<evidence type="ECO:0000256" key="1">
    <source>
        <dbReference type="SAM" id="MobiDB-lite"/>
    </source>
</evidence>
<protein>
    <recommendedName>
        <fullName evidence="2">PIN domain-containing protein</fullName>
    </recommendedName>
</protein>
<dbReference type="InterPro" id="IPR048987">
    <property type="entry name" value="PIN-TPR-GreABC"/>
</dbReference>
<dbReference type="Gene3D" id="3.10.50.30">
    <property type="entry name" value="Transcription elongation factor, GreA/GreB, C-terminal domain"/>
    <property type="match status" value="1"/>
</dbReference>
<comment type="caution">
    <text evidence="3">The sequence shown here is derived from an EMBL/GenBank/DDBJ whole genome shotgun (WGS) entry which is preliminary data.</text>
</comment>
<evidence type="ECO:0000313" key="4">
    <source>
        <dbReference type="Proteomes" id="UP000037822"/>
    </source>
</evidence>
<dbReference type="InterPro" id="IPR011990">
    <property type="entry name" value="TPR-like_helical_dom_sf"/>
</dbReference>
<dbReference type="OrthoDB" id="7281435at2"/>
<feature type="compositionally biased region" description="Basic and acidic residues" evidence="1">
    <location>
        <begin position="1307"/>
        <end position="1318"/>
    </location>
</feature>
<dbReference type="SMART" id="SM00028">
    <property type="entry name" value="TPR"/>
    <property type="match status" value="3"/>
</dbReference>
<reference evidence="3 4" key="1">
    <citation type="submission" date="2015-07" db="EMBL/GenBank/DDBJ databases">
        <title>Whole genome sequencing of Bosea vaviloviae isolated from cave pool.</title>
        <authorList>
            <person name="Tan N.E.H."/>
            <person name="Lee Y.P."/>
            <person name="Gan H.M."/>
            <person name="Barton H."/>
            <person name="Savka M.A."/>
        </authorList>
    </citation>
    <scope>NUCLEOTIDE SEQUENCE [LARGE SCALE GENOMIC DNA]</scope>
    <source>
        <strain evidence="3 4">SD260</strain>
    </source>
</reference>
<feature type="domain" description="PIN" evidence="2">
    <location>
        <begin position="998"/>
        <end position="1136"/>
    </location>
</feature>
<accession>A0A0N1F0X9</accession>